<evidence type="ECO:0000259" key="9">
    <source>
        <dbReference type="PROSITE" id="PS50948"/>
    </source>
</evidence>
<feature type="chain" id="PRO_5032816246" evidence="7">
    <location>
        <begin position="23"/>
        <end position="537"/>
    </location>
</feature>
<evidence type="ECO:0000256" key="3">
    <source>
        <dbReference type="ARBA" id="ARBA00022729"/>
    </source>
</evidence>
<accession>A0A834YYS2</accession>
<dbReference type="OMA" id="GNQRWIS"/>
<dbReference type="OrthoDB" id="1933550at2759"/>
<feature type="signal peptide" evidence="7">
    <location>
        <begin position="1"/>
        <end position="22"/>
    </location>
</feature>
<keyword evidence="4" id="KW-1133">Transmembrane helix</keyword>
<evidence type="ECO:0000313" key="10">
    <source>
        <dbReference type="EMBL" id="KAF8396340.1"/>
    </source>
</evidence>
<evidence type="ECO:0000256" key="7">
    <source>
        <dbReference type="SAM" id="SignalP"/>
    </source>
</evidence>
<dbReference type="Gene3D" id="1.10.510.10">
    <property type="entry name" value="Transferase(Phosphotransferase) domain 1"/>
    <property type="match status" value="1"/>
</dbReference>
<dbReference type="CDD" id="cd01098">
    <property type="entry name" value="PAN_AP_plant"/>
    <property type="match status" value="1"/>
</dbReference>
<evidence type="ECO:0000256" key="6">
    <source>
        <dbReference type="ARBA" id="ARBA00023157"/>
    </source>
</evidence>
<dbReference type="InterPro" id="IPR001480">
    <property type="entry name" value="Bulb-type_lectin_dom"/>
</dbReference>
<dbReference type="FunFam" id="2.90.10.10:FF:000005">
    <property type="entry name" value="G-type lectin S-receptor-like serine/threonine-protein kinase"/>
    <property type="match status" value="1"/>
</dbReference>
<comment type="caution">
    <text evidence="10">The sequence shown here is derived from an EMBL/GenBank/DDBJ whole genome shotgun (WGS) entry which is preliminary data.</text>
</comment>
<protein>
    <submittedName>
        <fullName evidence="10">Uncharacterized protein</fullName>
    </submittedName>
</protein>
<evidence type="ECO:0000256" key="5">
    <source>
        <dbReference type="ARBA" id="ARBA00023136"/>
    </source>
</evidence>
<dbReference type="EMBL" id="JABCRI010000012">
    <property type="protein sequence ID" value="KAF8396340.1"/>
    <property type="molecule type" value="Genomic_DNA"/>
</dbReference>
<dbReference type="GO" id="GO:0016020">
    <property type="term" value="C:membrane"/>
    <property type="evidence" value="ECO:0007669"/>
    <property type="project" value="UniProtKB-SubCell"/>
</dbReference>
<dbReference type="Pfam" id="PF01453">
    <property type="entry name" value="B_lectin"/>
    <property type="match status" value="1"/>
</dbReference>
<evidence type="ECO:0000256" key="4">
    <source>
        <dbReference type="ARBA" id="ARBA00022989"/>
    </source>
</evidence>
<keyword evidence="2" id="KW-0812">Transmembrane</keyword>
<keyword evidence="5" id="KW-0472">Membrane</keyword>
<dbReference type="InterPro" id="IPR011009">
    <property type="entry name" value="Kinase-like_dom_sf"/>
</dbReference>
<dbReference type="InterPro" id="IPR036426">
    <property type="entry name" value="Bulb-type_lectin_dom_sf"/>
</dbReference>
<dbReference type="AlphaFoldDB" id="A0A834YYS2"/>
<evidence type="ECO:0000256" key="1">
    <source>
        <dbReference type="ARBA" id="ARBA00004167"/>
    </source>
</evidence>
<dbReference type="SMART" id="SM00473">
    <property type="entry name" value="PAN_AP"/>
    <property type="match status" value="1"/>
</dbReference>
<dbReference type="InterPro" id="IPR021820">
    <property type="entry name" value="S-locus_recpt_kinase_C"/>
</dbReference>
<dbReference type="Pfam" id="PF11883">
    <property type="entry name" value="DUF3403"/>
    <property type="match status" value="1"/>
</dbReference>
<feature type="domain" description="Bulb-type lectin" evidence="8">
    <location>
        <begin position="23"/>
        <end position="145"/>
    </location>
</feature>
<dbReference type="InterPro" id="IPR000858">
    <property type="entry name" value="S_locus_glycoprot_dom"/>
</dbReference>
<dbReference type="GO" id="GO:0004674">
    <property type="term" value="F:protein serine/threonine kinase activity"/>
    <property type="evidence" value="ECO:0007669"/>
    <property type="project" value="InterPro"/>
</dbReference>
<feature type="domain" description="Apple" evidence="9">
    <location>
        <begin position="327"/>
        <end position="409"/>
    </location>
</feature>
<dbReference type="PANTHER" id="PTHR32444:SF63">
    <property type="entry name" value="G-TYPE LECTIN S-RECEPTOR-LIKE SERINE_THREONINE-PROTEIN KINASE RKS1"/>
    <property type="match status" value="1"/>
</dbReference>
<comment type="subcellular location">
    <subcellularLocation>
        <location evidence="1">Membrane</location>
        <topology evidence="1">Single-pass membrane protein</topology>
    </subcellularLocation>
</comment>
<dbReference type="PANTHER" id="PTHR32444">
    <property type="entry name" value="BULB-TYPE LECTIN DOMAIN-CONTAINING PROTEIN"/>
    <property type="match status" value="1"/>
</dbReference>
<keyword evidence="11" id="KW-1185">Reference proteome</keyword>
<dbReference type="Proteomes" id="UP000655225">
    <property type="component" value="Unassembled WGS sequence"/>
</dbReference>
<dbReference type="SUPFAM" id="SSF51110">
    <property type="entry name" value="alpha-D-mannose-specific plant lectins"/>
    <property type="match status" value="1"/>
</dbReference>
<dbReference type="Pfam" id="PF08276">
    <property type="entry name" value="PAN_2"/>
    <property type="match status" value="1"/>
</dbReference>
<sequence length="537" mass="60049">MNPENWTLNALLLFLLFPFCTSNDTITTTQPLTDGEILVSEGENFALGFFSPGSSRDRYVGIWYNKVSEQTVVWVANRENPIKDSSALLMINADGNLVIVQKNQSNLLWSTNLTLSTNDSIAKLSNSGNLVLLEKNTKTVLWQSFDYPTHIYLPGMKLGVNRKTGQNWLLTSWKSANDPARGNYSYVLDPRGSPQFFLYRGSARYSRSGPWTGHGWSSIPAMILSYMFNYSFVNDQDGAYVTYSLFNGSIFSKLVLDESGSVQRRTWVDGNRRWDLLWSAPADRCDDYALCGPYGYCSGALECECLPGFEPKSDGSVGCVRKRGSRCGKGEGFLKLVRMKLPDTSMSRVDESLRPQDCQKQCLTNCSCTAYTTSADIGGSSRCVAWYGELMDIRDSRDEEQYLYLRVDAIELGNGYMSPEYAMNGLFSMKSDVFSFGAWDLWNEERVLDLVDDSIVNSCPAHEVLRCIHVGFLCVQEIAKDRPTMPAIVFMLGNETTLPPPKQPAYLIRARNGAGLSATQTRKCSVDEVTMTMVVAR</sequence>
<proteinExistence type="predicted"/>
<dbReference type="InterPro" id="IPR003609">
    <property type="entry name" value="Pan_app"/>
</dbReference>
<name>A0A834YYS2_TETSI</name>
<organism evidence="10 11">
    <name type="scientific">Tetracentron sinense</name>
    <name type="common">Spur-leaf</name>
    <dbReference type="NCBI Taxonomy" id="13715"/>
    <lineage>
        <taxon>Eukaryota</taxon>
        <taxon>Viridiplantae</taxon>
        <taxon>Streptophyta</taxon>
        <taxon>Embryophyta</taxon>
        <taxon>Tracheophyta</taxon>
        <taxon>Spermatophyta</taxon>
        <taxon>Magnoliopsida</taxon>
        <taxon>Trochodendrales</taxon>
        <taxon>Trochodendraceae</taxon>
        <taxon>Tetracentron</taxon>
    </lineage>
</organism>
<evidence type="ECO:0000259" key="8">
    <source>
        <dbReference type="PROSITE" id="PS50927"/>
    </source>
</evidence>
<dbReference type="GO" id="GO:0048544">
    <property type="term" value="P:recognition of pollen"/>
    <property type="evidence" value="ECO:0007669"/>
    <property type="project" value="InterPro"/>
</dbReference>
<dbReference type="CDD" id="cd00028">
    <property type="entry name" value="B_lectin"/>
    <property type="match status" value="1"/>
</dbReference>
<dbReference type="SMART" id="SM00108">
    <property type="entry name" value="B_lectin"/>
    <property type="match status" value="1"/>
</dbReference>
<gene>
    <name evidence="10" type="ORF">HHK36_017956</name>
</gene>
<dbReference type="PROSITE" id="PS50927">
    <property type="entry name" value="BULB_LECTIN"/>
    <property type="match status" value="1"/>
</dbReference>
<keyword evidence="6" id="KW-1015">Disulfide bond</keyword>
<dbReference type="SUPFAM" id="SSF56112">
    <property type="entry name" value="Protein kinase-like (PK-like)"/>
    <property type="match status" value="1"/>
</dbReference>
<keyword evidence="3 7" id="KW-0732">Signal</keyword>
<evidence type="ECO:0000256" key="2">
    <source>
        <dbReference type="ARBA" id="ARBA00022692"/>
    </source>
</evidence>
<reference evidence="10 11" key="1">
    <citation type="submission" date="2020-04" db="EMBL/GenBank/DDBJ databases">
        <title>Plant Genome Project.</title>
        <authorList>
            <person name="Zhang R.-G."/>
        </authorList>
    </citation>
    <scope>NUCLEOTIDE SEQUENCE [LARGE SCALE GENOMIC DNA]</scope>
    <source>
        <strain evidence="10">YNK0</strain>
        <tissue evidence="10">Leaf</tissue>
    </source>
</reference>
<dbReference type="PROSITE" id="PS50948">
    <property type="entry name" value="PAN"/>
    <property type="match status" value="1"/>
</dbReference>
<evidence type="ECO:0000313" key="11">
    <source>
        <dbReference type="Proteomes" id="UP000655225"/>
    </source>
</evidence>
<dbReference type="Gene3D" id="2.90.10.10">
    <property type="entry name" value="Bulb-type lectin domain"/>
    <property type="match status" value="1"/>
</dbReference>
<dbReference type="Pfam" id="PF00954">
    <property type="entry name" value="S_locus_glycop"/>
    <property type="match status" value="1"/>
</dbReference>